<dbReference type="PRINTS" id="PR00237">
    <property type="entry name" value="GPCRRHODOPSN"/>
</dbReference>
<dbReference type="PROSITE" id="PS50262">
    <property type="entry name" value="G_PROTEIN_RECEP_F1_2"/>
    <property type="match status" value="1"/>
</dbReference>
<dbReference type="GO" id="GO:0004930">
    <property type="term" value="F:G protein-coupled receptor activity"/>
    <property type="evidence" value="ECO:0007669"/>
    <property type="project" value="UniProtKB-KW"/>
</dbReference>
<keyword evidence="6 10" id="KW-0297">G-protein coupled receptor</keyword>
<keyword evidence="14" id="KW-1185">Reference proteome</keyword>
<keyword evidence="11" id="KW-1003">Cell membrane</keyword>
<dbReference type="GO" id="GO:0004984">
    <property type="term" value="F:olfactory receptor activity"/>
    <property type="evidence" value="ECO:0000318"/>
    <property type="project" value="GO_Central"/>
</dbReference>
<evidence type="ECO:0000256" key="9">
    <source>
        <dbReference type="ARBA" id="ARBA00023224"/>
    </source>
</evidence>
<keyword evidence="7 11" id="KW-0472">Membrane</keyword>
<dbReference type="InParanoid" id="A0A6I8NSE9"/>
<dbReference type="Bgee" id="ENSOANG00000041152">
    <property type="expression patterns" value="Expressed in ovary"/>
</dbReference>
<comment type="similarity">
    <text evidence="10">Belongs to the G-protein coupled receptor 1 family.</text>
</comment>
<evidence type="ECO:0000256" key="3">
    <source>
        <dbReference type="ARBA" id="ARBA00022692"/>
    </source>
</evidence>
<feature type="transmembrane region" description="Helical" evidence="11">
    <location>
        <begin position="211"/>
        <end position="230"/>
    </location>
</feature>
<feature type="transmembrane region" description="Helical" evidence="11">
    <location>
        <begin position="155"/>
        <end position="182"/>
    </location>
</feature>
<comment type="subcellular location">
    <subcellularLocation>
        <location evidence="11">Cell membrane</location>
        <topology evidence="11">Multi-pass membrane protein</topology>
    </subcellularLocation>
    <subcellularLocation>
        <location evidence="1">Membrane</location>
        <topology evidence="1">Multi-pass membrane protein</topology>
    </subcellularLocation>
</comment>
<evidence type="ECO:0000313" key="13">
    <source>
        <dbReference type="Ensembl" id="ENSOANP00000043930.1"/>
    </source>
</evidence>
<evidence type="ECO:0000256" key="5">
    <source>
        <dbReference type="ARBA" id="ARBA00022989"/>
    </source>
</evidence>
<keyword evidence="4 11" id="KW-0552">Olfaction</keyword>
<evidence type="ECO:0000256" key="8">
    <source>
        <dbReference type="ARBA" id="ARBA00023170"/>
    </source>
</evidence>
<dbReference type="Proteomes" id="UP000002279">
    <property type="component" value="Chromosome X1"/>
</dbReference>
<keyword evidence="3 10" id="KW-0812">Transmembrane</keyword>
<feature type="transmembrane region" description="Helical" evidence="11">
    <location>
        <begin position="115"/>
        <end position="134"/>
    </location>
</feature>
<organism evidence="13 14">
    <name type="scientific">Ornithorhynchus anatinus</name>
    <name type="common">Duckbill platypus</name>
    <dbReference type="NCBI Taxonomy" id="9258"/>
    <lineage>
        <taxon>Eukaryota</taxon>
        <taxon>Metazoa</taxon>
        <taxon>Chordata</taxon>
        <taxon>Craniata</taxon>
        <taxon>Vertebrata</taxon>
        <taxon>Euteleostomi</taxon>
        <taxon>Mammalia</taxon>
        <taxon>Monotremata</taxon>
        <taxon>Ornithorhynchidae</taxon>
        <taxon>Ornithorhynchus</taxon>
    </lineage>
</organism>
<reference evidence="13 14" key="1">
    <citation type="journal article" date="2008" name="Nature">
        <title>Genome analysis of the platypus reveals unique signatures of evolution.</title>
        <authorList>
            <person name="Warren W.C."/>
            <person name="Hillier L.W."/>
            <person name="Marshall Graves J.A."/>
            <person name="Birney E."/>
            <person name="Ponting C.P."/>
            <person name="Grutzner F."/>
            <person name="Belov K."/>
            <person name="Miller W."/>
            <person name="Clarke L."/>
            <person name="Chinwalla A.T."/>
            <person name="Yang S.P."/>
            <person name="Heger A."/>
            <person name="Locke D.P."/>
            <person name="Miethke P."/>
            <person name="Waters P.D."/>
            <person name="Veyrunes F."/>
            <person name="Fulton L."/>
            <person name="Fulton B."/>
            <person name="Graves T."/>
            <person name="Wallis J."/>
            <person name="Puente X.S."/>
            <person name="Lopez-Otin C."/>
            <person name="Ordonez G.R."/>
            <person name="Eichler E.E."/>
            <person name="Chen L."/>
            <person name="Cheng Z."/>
            <person name="Deakin J.E."/>
            <person name="Alsop A."/>
            <person name="Thompson K."/>
            <person name="Kirby P."/>
            <person name="Papenfuss A.T."/>
            <person name="Wakefield M.J."/>
            <person name="Olender T."/>
            <person name="Lancet D."/>
            <person name="Huttley G.A."/>
            <person name="Smit A.F."/>
            <person name="Pask A."/>
            <person name="Temple-Smith P."/>
            <person name="Batzer M.A."/>
            <person name="Walker J.A."/>
            <person name="Konkel M.K."/>
            <person name="Harris R.S."/>
            <person name="Whittington C.M."/>
            <person name="Wong E.S."/>
            <person name="Gemmell N.J."/>
            <person name="Buschiazzo E."/>
            <person name="Vargas Jentzsch I.M."/>
            <person name="Merkel A."/>
            <person name="Schmitz J."/>
            <person name="Zemann A."/>
            <person name="Churakov G."/>
            <person name="Kriegs J.O."/>
            <person name="Brosius J."/>
            <person name="Murchison E.P."/>
            <person name="Sachidanandam R."/>
            <person name="Smith C."/>
            <person name="Hannon G.J."/>
            <person name="Tsend-Ayush E."/>
            <person name="McMillan D."/>
            <person name="Attenborough R."/>
            <person name="Rens W."/>
            <person name="Ferguson-Smith M."/>
            <person name="Lefevre C.M."/>
            <person name="Sharp J.A."/>
            <person name="Nicholas K.R."/>
            <person name="Ray D.A."/>
            <person name="Kube M."/>
            <person name="Reinhardt R."/>
            <person name="Pringle T.H."/>
            <person name="Taylor J."/>
            <person name="Jones R.C."/>
            <person name="Nixon B."/>
            <person name="Dacheux J.L."/>
            <person name="Niwa H."/>
            <person name="Sekita Y."/>
            <person name="Huang X."/>
            <person name="Stark A."/>
            <person name="Kheradpour P."/>
            <person name="Kellis M."/>
            <person name="Flicek P."/>
            <person name="Chen Y."/>
            <person name="Webber C."/>
            <person name="Hardison R."/>
            <person name="Nelson J."/>
            <person name="Hallsworth-Pepin K."/>
            <person name="Delehaunty K."/>
            <person name="Markovic C."/>
            <person name="Minx P."/>
            <person name="Feng Y."/>
            <person name="Kremitzki C."/>
            <person name="Mitreva M."/>
            <person name="Glasscock J."/>
            <person name="Wylie T."/>
            <person name="Wohldmann P."/>
            <person name="Thiru P."/>
            <person name="Nhan M.N."/>
            <person name="Pohl C.S."/>
            <person name="Smith S.M."/>
            <person name="Hou S."/>
            <person name="Nefedov M."/>
            <person name="de Jong P.J."/>
            <person name="Renfree M.B."/>
            <person name="Mardis E.R."/>
            <person name="Wilson R.K."/>
        </authorList>
    </citation>
    <scope>NUCLEOTIDE SEQUENCE [LARGE SCALE GENOMIC DNA]</scope>
    <source>
        <strain evidence="13 14">Glennie</strain>
    </source>
</reference>
<name>A0A6I8NSE9_ORNAN</name>
<dbReference type="OMA" id="CEITYIL"/>
<feature type="transmembrane region" description="Helical" evidence="11">
    <location>
        <begin position="286"/>
        <end position="306"/>
    </location>
</feature>
<dbReference type="InterPro" id="IPR000725">
    <property type="entry name" value="Olfact_rcpt"/>
</dbReference>
<dbReference type="GO" id="GO:0005886">
    <property type="term" value="C:plasma membrane"/>
    <property type="evidence" value="ECO:0000318"/>
    <property type="project" value="GO_Central"/>
</dbReference>
<keyword evidence="9 10" id="KW-0807">Transducer</keyword>
<keyword evidence="8 10" id="KW-0675">Receptor</keyword>
<evidence type="ECO:0000256" key="1">
    <source>
        <dbReference type="ARBA" id="ARBA00004141"/>
    </source>
</evidence>
<dbReference type="CDD" id="cd15918">
    <property type="entry name" value="7tmA_OR1_7-like"/>
    <property type="match status" value="1"/>
</dbReference>
<evidence type="ECO:0000256" key="10">
    <source>
        <dbReference type="RuleBase" id="RU000688"/>
    </source>
</evidence>
<dbReference type="PROSITE" id="PS00237">
    <property type="entry name" value="G_PROTEIN_RECEP_F1_1"/>
    <property type="match status" value="1"/>
</dbReference>
<reference evidence="13" key="3">
    <citation type="submission" date="2025-09" db="UniProtKB">
        <authorList>
            <consortium name="Ensembl"/>
        </authorList>
    </citation>
    <scope>IDENTIFICATION</scope>
    <source>
        <strain evidence="13">Glennie</strain>
    </source>
</reference>
<dbReference type="InterPro" id="IPR017452">
    <property type="entry name" value="GPCR_Rhodpsn_7TM"/>
</dbReference>
<evidence type="ECO:0000256" key="6">
    <source>
        <dbReference type="ARBA" id="ARBA00023040"/>
    </source>
</evidence>
<proteinExistence type="inferred from homology"/>
<keyword evidence="5 11" id="KW-1133">Transmembrane helix</keyword>
<dbReference type="Ensembl" id="ENSOANT00000051822.1">
    <property type="protein sequence ID" value="ENSOANP00000043930.1"/>
    <property type="gene ID" value="ENSOANG00000041152.1"/>
</dbReference>
<sequence>HLGEYSIAINRHIPCPQRNQSSLSEFLLLGLSDRAEQRQLLFVSFLCMYLLGVLGNLLIVLAIGSDPHLHTPMYFLLSNLSAVDACFLSTTVPKMLCNIQTHSRSVSFSGCLAQMYFFMLFVILDNFLLTGMAYDRFVAICHPLHYSAIMNPRVCALLVGVPWIVVSLISLLHTLLVFHLSFCSNNEIFHFFCEISHILKLSCSDTLPNEILLYFFVVVLAAVPFIGILVSYSRIISTILKIPSVGGRWKAFSTCGSHLSVVFLFYGTGLGVYFSPGSSQGSRRGSTASVMYTVVTPMLNPFIYSLRNKDMKRALMKLCHRKTLASQKL</sequence>
<dbReference type="Pfam" id="PF13853">
    <property type="entry name" value="7tm_4"/>
    <property type="match status" value="1"/>
</dbReference>
<dbReference type="GeneTree" id="ENSGT00940000162014"/>
<dbReference type="Gene3D" id="1.20.1070.10">
    <property type="entry name" value="Rhodopsin 7-helix transmembrane proteins"/>
    <property type="match status" value="1"/>
</dbReference>
<evidence type="ECO:0000256" key="11">
    <source>
        <dbReference type="RuleBase" id="RU363047"/>
    </source>
</evidence>
<reference evidence="13" key="2">
    <citation type="submission" date="2025-08" db="UniProtKB">
        <authorList>
            <consortium name="Ensembl"/>
        </authorList>
    </citation>
    <scope>IDENTIFICATION</scope>
    <source>
        <strain evidence="13">Glennie</strain>
    </source>
</reference>
<dbReference type="PANTHER" id="PTHR48001">
    <property type="entry name" value="OLFACTORY RECEPTOR"/>
    <property type="match status" value="1"/>
</dbReference>
<keyword evidence="2 11" id="KW-0716">Sensory transduction</keyword>
<evidence type="ECO:0000256" key="2">
    <source>
        <dbReference type="ARBA" id="ARBA00022606"/>
    </source>
</evidence>
<protein>
    <recommendedName>
        <fullName evidence="11">Olfactory receptor</fullName>
    </recommendedName>
</protein>
<feature type="transmembrane region" description="Helical" evidence="11">
    <location>
        <begin position="40"/>
        <end position="63"/>
    </location>
</feature>
<evidence type="ECO:0000259" key="12">
    <source>
        <dbReference type="PROSITE" id="PS50262"/>
    </source>
</evidence>
<dbReference type="InterPro" id="IPR000276">
    <property type="entry name" value="GPCR_Rhodpsn"/>
</dbReference>
<dbReference type="SUPFAM" id="SSF81321">
    <property type="entry name" value="Family A G protein-coupled receptor-like"/>
    <property type="match status" value="1"/>
</dbReference>
<feature type="domain" description="G-protein coupled receptors family 1 profile" evidence="12">
    <location>
        <begin position="55"/>
        <end position="304"/>
    </location>
</feature>
<dbReference type="AlphaFoldDB" id="A0A6I8NSE9"/>
<evidence type="ECO:0000313" key="14">
    <source>
        <dbReference type="Proteomes" id="UP000002279"/>
    </source>
</evidence>
<accession>A0A6I8NSE9</accession>
<dbReference type="FunCoup" id="A0A6I8NSE9">
    <property type="interactions" value="539"/>
</dbReference>
<evidence type="ECO:0000256" key="4">
    <source>
        <dbReference type="ARBA" id="ARBA00022725"/>
    </source>
</evidence>
<feature type="transmembrane region" description="Helical" evidence="11">
    <location>
        <begin position="251"/>
        <end position="274"/>
    </location>
</feature>
<dbReference type="PRINTS" id="PR00245">
    <property type="entry name" value="OLFACTORYR"/>
</dbReference>
<dbReference type="GO" id="GO:0007165">
    <property type="term" value="P:signal transduction"/>
    <property type="evidence" value="ECO:0000318"/>
    <property type="project" value="GO_Central"/>
</dbReference>
<evidence type="ECO:0000256" key="7">
    <source>
        <dbReference type="ARBA" id="ARBA00023136"/>
    </source>
</evidence>
<dbReference type="FunFam" id="1.20.1070.10:FF:000009">
    <property type="entry name" value="Olfactory receptor"/>
    <property type="match status" value="1"/>
</dbReference>